<name>A0ABQ5F191_9ASTR</name>
<comment type="caution">
    <text evidence="1">The sequence shown here is derived from an EMBL/GenBank/DDBJ whole genome shotgun (WGS) entry which is preliminary data.</text>
</comment>
<proteinExistence type="predicted"/>
<reference evidence="1" key="1">
    <citation type="journal article" date="2022" name="Int. J. Mol. Sci.">
        <title>Draft Genome of Tanacetum Coccineum: Genomic Comparison of Closely Related Tanacetum-Family Plants.</title>
        <authorList>
            <person name="Yamashiro T."/>
            <person name="Shiraishi A."/>
            <person name="Nakayama K."/>
            <person name="Satake H."/>
        </authorList>
    </citation>
    <scope>NUCLEOTIDE SEQUENCE</scope>
</reference>
<reference evidence="1" key="2">
    <citation type="submission" date="2022-01" db="EMBL/GenBank/DDBJ databases">
        <authorList>
            <person name="Yamashiro T."/>
            <person name="Shiraishi A."/>
            <person name="Satake H."/>
            <person name="Nakayama K."/>
        </authorList>
    </citation>
    <scope>NUCLEOTIDE SEQUENCE</scope>
</reference>
<protein>
    <submittedName>
        <fullName evidence="1">Uncharacterized protein</fullName>
    </submittedName>
</protein>
<organism evidence="1 2">
    <name type="scientific">Tanacetum coccineum</name>
    <dbReference type="NCBI Taxonomy" id="301880"/>
    <lineage>
        <taxon>Eukaryota</taxon>
        <taxon>Viridiplantae</taxon>
        <taxon>Streptophyta</taxon>
        <taxon>Embryophyta</taxon>
        <taxon>Tracheophyta</taxon>
        <taxon>Spermatophyta</taxon>
        <taxon>Magnoliopsida</taxon>
        <taxon>eudicotyledons</taxon>
        <taxon>Gunneridae</taxon>
        <taxon>Pentapetalae</taxon>
        <taxon>asterids</taxon>
        <taxon>campanulids</taxon>
        <taxon>Asterales</taxon>
        <taxon>Asteraceae</taxon>
        <taxon>Asteroideae</taxon>
        <taxon>Anthemideae</taxon>
        <taxon>Anthemidinae</taxon>
        <taxon>Tanacetum</taxon>
    </lineage>
</organism>
<evidence type="ECO:0000313" key="1">
    <source>
        <dbReference type="EMBL" id="GJT56823.1"/>
    </source>
</evidence>
<sequence>MIDLEADIPKKSASGKDVQCCSCHQNNNDEVQAVVDRSAYQLCDKYAKVDHNDQLPIEITSLIGKKYTFKVSIDDYNLK</sequence>
<keyword evidence="2" id="KW-1185">Reference proteome</keyword>
<dbReference type="Proteomes" id="UP001151760">
    <property type="component" value="Unassembled WGS sequence"/>
</dbReference>
<dbReference type="Gene3D" id="2.40.50.140">
    <property type="entry name" value="Nucleic acid-binding proteins"/>
    <property type="match status" value="1"/>
</dbReference>
<gene>
    <name evidence="1" type="ORF">Tco_0991877</name>
</gene>
<evidence type="ECO:0000313" key="2">
    <source>
        <dbReference type="Proteomes" id="UP001151760"/>
    </source>
</evidence>
<dbReference type="InterPro" id="IPR012340">
    <property type="entry name" value="NA-bd_OB-fold"/>
</dbReference>
<dbReference type="EMBL" id="BQNB010016878">
    <property type="protein sequence ID" value="GJT56823.1"/>
    <property type="molecule type" value="Genomic_DNA"/>
</dbReference>
<accession>A0ABQ5F191</accession>